<dbReference type="SUPFAM" id="SSF55874">
    <property type="entry name" value="ATPase domain of HSP90 chaperone/DNA topoisomerase II/histidine kinase"/>
    <property type="match status" value="1"/>
</dbReference>
<dbReference type="Proteomes" id="UP001501470">
    <property type="component" value="Unassembled WGS sequence"/>
</dbReference>
<feature type="compositionally biased region" description="Basic and acidic residues" evidence="6">
    <location>
        <begin position="13"/>
        <end position="24"/>
    </location>
</feature>
<dbReference type="InterPro" id="IPR050482">
    <property type="entry name" value="Sensor_HK_TwoCompSys"/>
</dbReference>
<dbReference type="PANTHER" id="PTHR24421">
    <property type="entry name" value="NITRATE/NITRITE SENSOR PROTEIN NARX-RELATED"/>
    <property type="match status" value="1"/>
</dbReference>
<gene>
    <name evidence="8" type="ORF">GCM10009827_108630</name>
</gene>
<protein>
    <recommendedName>
        <fullName evidence="2">histidine kinase</fullName>
        <ecNumber evidence="2">2.7.13.3</ecNumber>
    </recommendedName>
</protein>
<dbReference type="RefSeq" id="WP_425552446.1">
    <property type="nucleotide sequence ID" value="NZ_BAAAQD010000041.1"/>
</dbReference>
<proteinExistence type="predicted"/>
<evidence type="ECO:0000256" key="1">
    <source>
        <dbReference type="ARBA" id="ARBA00000085"/>
    </source>
</evidence>
<dbReference type="PRINTS" id="PR00344">
    <property type="entry name" value="BCTRLSENSOR"/>
</dbReference>
<dbReference type="CDD" id="cd16917">
    <property type="entry name" value="HATPase_UhpB-NarQ-NarX-like"/>
    <property type="match status" value="1"/>
</dbReference>
<reference evidence="8 9" key="1">
    <citation type="journal article" date="2019" name="Int. J. Syst. Evol. Microbiol.">
        <title>The Global Catalogue of Microorganisms (GCM) 10K type strain sequencing project: providing services to taxonomists for standard genome sequencing and annotation.</title>
        <authorList>
            <consortium name="The Broad Institute Genomics Platform"/>
            <consortium name="The Broad Institute Genome Sequencing Center for Infectious Disease"/>
            <person name="Wu L."/>
            <person name="Ma J."/>
        </authorList>
    </citation>
    <scope>NUCLEOTIDE SEQUENCE [LARGE SCALE GENOMIC DNA]</scope>
    <source>
        <strain evidence="8 9">JCM 15933</strain>
    </source>
</reference>
<dbReference type="Gene3D" id="3.30.565.10">
    <property type="entry name" value="Histidine kinase-like ATPase, C-terminal domain"/>
    <property type="match status" value="1"/>
</dbReference>
<dbReference type="InterPro" id="IPR004358">
    <property type="entry name" value="Sig_transdc_His_kin-like_C"/>
</dbReference>
<dbReference type="EMBL" id="BAAAQD010000041">
    <property type="protein sequence ID" value="GAA1569120.1"/>
    <property type="molecule type" value="Genomic_DNA"/>
</dbReference>
<evidence type="ECO:0000256" key="4">
    <source>
        <dbReference type="ARBA" id="ARBA00022777"/>
    </source>
</evidence>
<accession>A0ABN2D699</accession>
<name>A0ABN2D699_9ACTN</name>
<keyword evidence="3" id="KW-0808">Transferase</keyword>
<evidence type="ECO:0000256" key="6">
    <source>
        <dbReference type="SAM" id="MobiDB-lite"/>
    </source>
</evidence>
<keyword evidence="4" id="KW-0418">Kinase</keyword>
<evidence type="ECO:0000313" key="9">
    <source>
        <dbReference type="Proteomes" id="UP001501470"/>
    </source>
</evidence>
<organism evidence="8 9">
    <name type="scientific">Dactylosporangium maewongense</name>
    <dbReference type="NCBI Taxonomy" id="634393"/>
    <lineage>
        <taxon>Bacteria</taxon>
        <taxon>Bacillati</taxon>
        <taxon>Actinomycetota</taxon>
        <taxon>Actinomycetes</taxon>
        <taxon>Micromonosporales</taxon>
        <taxon>Micromonosporaceae</taxon>
        <taxon>Dactylosporangium</taxon>
    </lineage>
</organism>
<evidence type="ECO:0000313" key="8">
    <source>
        <dbReference type="EMBL" id="GAA1569120.1"/>
    </source>
</evidence>
<dbReference type="InterPro" id="IPR003594">
    <property type="entry name" value="HATPase_dom"/>
</dbReference>
<evidence type="ECO:0000256" key="2">
    <source>
        <dbReference type="ARBA" id="ARBA00012438"/>
    </source>
</evidence>
<dbReference type="PANTHER" id="PTHR24421:SF10">
    <property type="entry name" value="NITRATE_NITRITE SENSOR PROTEIN NARQ"/>
    <property type="match status" value="1"/>
</dbReference>
<evidence type="ECO:0000259" key="7">
    <source>
        <dbReference type="Pfam" id="PF02518"/>
    </source>
</evidence>
<sequence>MLLRATPESVTVEVRDDGPGHDAGDAPLDATGGGRGLQGMRERVETLGGRLTAGPRPGGGFQVRAILPRDAPQAPEGGVS</sequence>
<dbReference type="InterPro" id="IPR036890">
    <property type="entry name" value="HATPase_C_sf"/>
</dbReference>
<keyword evidence="9" id="KW-1185">Reference proteome</keyword>
<dbReference type="EC" id="2.7.13.3" evidence="2"/>
<dbReference type="Pfam" id="PF02518">
    <property type="entry name" value="HATPase_c"/>
    <property type="match status" value="1"/>
</dbReference>
<keyword evidence="5" id="KW-0902">Two-component regulatory system</keyword>
<feature type="domain" description="Histidine kinase/HSP90-like ATPase" evidence="7">
    <location>
        <begin position="6"/>
        <end position="70"/>
    </location>
</feature>
<evidence type="ECO:0000256" key="3">
    <source>
        <dbReference type="ARBA" id="ARBA00022679"/>
    </source>
</evidence>
<comment type="caution">
    <text evidence="8">The sequence shown here is derived from an EMBL/GenBank/DDBJ whole genome shotgun (WGS) entry which is preliminary data.</text>
</comment>
<comment type="catalytic activity">
    <reaction evidence="1">
        <text>ATP + protein L-histidine = ADP + protein N-phospho-L-histidine.</text>
        <dbReference type="EC" id="2.7.13.3"/>
    </reaction>
</comment>
<evidence type="ECO:0000256" key="5">
    <source>
        <dbReference type="ARBA" id="ARBA00023012"/>
    </source>
</evidence>
<feature type="region of interest" description="Disordered" evidence="6">
    <location>
        <begin position="49"/>
        <end position="80"/>
    </location>
</feature>
<feature type="region of interest" description="Disordered" evidence="6">
    <location>
        <begin position="1"/>
        <end position="37"/>
    </location>
</feature>